<name>A0AAW3ZKV7_9GAMM</name>
<dbReference type="InterPro" id="IPR036322">
    <property type="entry name" value="WD40_repeat_dom_sf"/>
</dbReference>
<reference evidence="1 2" key="1">
    <citation type="submission" date="2020-09" db="EMBL/GenBank/DDBJ databases">
        <title>Pseudoxanthomonas sp. CAU 1598 isolated from sand of Yaerae Beach.</title>
        <authorList>
            <person name="Kim W."/>
        </authorList>
    </citation>
    <scope>NUCLEOTIDE SEQUENCE [LARGE SCALE GENOMIC DNA]</scope>
    <source>
        <strain evidence="1 2">CAU 1598</strain>
    </source>
</reference>
<dbReference type="EMBL" id="JACYTR010000013">
    <property type="protein sequence ID" value="MBD8525819.1"/>
    <property type="molecule type" value="Genomic_DNA"/>
</dbReference>
<evidence type="ECO:0000313" key="2">
    <source>
        <dbReference type="Proteomes" id="UP000613768"/>
    </source>
</evidence>
<dbReference type="SUPFAM" id="SSF50978">
    <property type="entry name" value="WD40 repeat-like"/>
    <property type="match status" value="1"/>
</dbReference>
<dbReference type="AlphaFoldDB" id="A0AAW3ZKV7"/>
<evidence type="ECO:0008006" key="3">
    <source>
        <dbReference type="Google" id="ProtNLM"/>
    </source>
</evidence>
<proteinExistence type="predicted"/>
<protein>
    <recommendedName>
        <fullName evidence="3">WD40 repeat domain-containing protein</fullName>
    </recommendedName>
</protein>
<evidence type="ECO:0000313" key="1">
    <source>
        <dbReference type="EMBL" id="MBD8525819.1"/>
    </source>
</evidence>
<accession>A0AAW3ZKV7</accession>
<dbReference type="Proteomes" id="UP000613768">
    <property type="component" value="Unassembled WGS sequence"/>
</dbReference>
<dbReference type="InterPro" id="IPR015943">
    <property type="entry name" value="WD40/YVTN_repeat-like_dom_sf"/>
</dbReference>
<dbReference type="RefSeq" id="WP_192029239.1">
    <property type="nucleotide sequence ID" value="NZ_JACYTR010000013.1"/>
</dbReference>
<keyword evidence="2" id="KW-1185">Reference proteome</keyword>
<gene>
    <name evidence="1" type="ORF">IFO71_08690</name>
</gene>
<comment type="caution">
    <text evidence="1">The sequence shown here is derived from an EMBL/GenBank/DDBJ whole genome shotgun (WGS) entry which is preliminary data.</text>
</comment>
<organism evidence="1 2">
    <name type="scientific">Pseudomarimonas arenosa</name>
    <dbReference type="NCBI Taxonomy" id="2774145"/>
    <lineage>
        <taxon>Bacteria</taxon>
        <taxon>Pseudomonadati</taxon>
        <taxon>Pseudomonadota</taxon>
        <taxon>Gammaproteobacteria</taxon>
        <taxon>Lysobacterales</taxon>
        <taxon>Lysobacteraceae</taxon>
        <taxon>Pseudomarimonas</taxon>
    </lineage>
</organism>
<sequence length="363" mass="40362">MVIGLLLVPAVSLLALWAMSELDERTAESFWQTFIAANKEIDDRPSTVVYDPELKMLAVGRESGRLELWDPNQPGSRTAFQAHPWRTEFLAFGAKDGILLSNSRSGHPDRSDERGTRIWDARTGELLHALSDMIAPGPIAASLRPGIYLIADSDRLLIYDHAKRSLLRKALKFEGEVDALAVGAESDRIAVGTSDGLISIMRLVDQDGSPNLQISQQQPVSAEFRAQRIYALMFVDQDRLISASQAHRDKQAPQVIEWDANNLQPRRSYNITLQTVNWAGFTAGEPWLVLAGTYGKGKVELVDLNSGVAWRYRANSSHPRAALLPDLGIGLILQSGKARPIRYLAQERIWSEKQSQQTRVAED</sequence>
<dbReference type="Gene3D" id="2.130.10.10">
    <property type="entry name" value="YVTN repeat-like/Quinoprotein amine dehydrogenase"/>
    <property type="match status" value="1"/>
</dbReference>